<name>A0A517LLD1_9PEZI</name>
<sequence length="279" mass="30957">MSSPYSYFRRSSSTTSSSSRYYITRTSLYRDPEKTPEIDEEKAESRVKSDPALTNSRRPAVSTLTSSSSSSLSRTSVYSRRSSPGYFFRSSRASSSSIHRSSISRSDNINSSSPSRSSSSSTSRSRYSESEIIVSAEPSGPTYHRQYTTCTVTPTPRRSRRADDYTHDHPTIFAFMNHPTPPVFLGALIGQGKSLLFDLGAIIEHGKSLLFALSALIEQDRSRPPEIDLRRMTKASGRMKHLVGVAKDIAMIGLPLDVRKVPVFGLRWQPCAGKETLLL</sequence>
<feature type="compositionally biased region" description="Low complexity" evidence="1">
    <location>
        <begin position="61"/>
        <end position="76"/>
    </location>
</feature>
<dbReference type="AlphaFoldDB" id="A0A517LLD1"/>
<feature type="region of interest" description="Disordered" evidence="1">
    <location>
        <begin position="98"/>
        <end position="148"/>
    </location>
</feature>
<dbReference type="EMBL" id="CP042199">
    <property type="protein sequence ID" value="QDS76450.1"/>
    <property type="molecule type" value="Genomic_DNA"/>
</dbReference>
<dbReference type="Proteomes" id="UP000316270">
    <property type="component" value="Chromosome 15"/>
</dbReference>
<protein>
    <submittedName>
        <fullName evidence="2">Uncharacterized protein</fullName>
    </submittedName>
</protein>
<proteinExistence type="predicted"/>
<feature type="region of interest" description="Disordered" evidence="1">
    <location>
        <begin position="27"/>
        <end position="76"/>
    </location>
</feature>
<feature type="region of interest" description="Disordered" evidence="1">
    <location>
        <begin position="1"/>
        <end position="20"/>
    </location>
</feature>
<evidence type="ECO:0000313" key="3">
    <source>
        <dbReference type="Proteomes" id="UP000316270"/>
    </source>
</evidence>
<reference evidence="2 3" key="1">
    <citation type="submission" date="2019-07" db="EMBL/GenBank/DDBJ databases">
        <title>Finished genome of Venturia effusa.</title>
        <authorList>
            <person name="Young C.A."/>
            <person name="Cox M.P."/>
            <person name="Ganley A.R.D."/>
            <person name="David W.J."/>
        </authorList>
    </citation>
    <scope>NUCLEOTIDE SEQUENCE [LARGE SCALE GENOMIC DNA]</scope>
    <source>
        <strain evidence="3">albino</strain>
    </source>
</reference>
<keyword evidence="3" id="KW-1185">Reference proteome</keyword>
<evidence type="ECO:0000256" key="1">
    <source>
        <dbReference type="SAM" id="MobiDB-lite"/>
    </source>
</evidence>
<evidence type="ECO:0000313" key="2">
    <source>
        <dbReference type="EMBL" id="QDS76450.1"/>
    </source>
</evidence>
<accession>A0A517LLD1</accession>
<organism evidence="2 3">
    <name type="scientific">Venturia effusa</name>
    <dbReference type="NCBI Taxonomy" id="50376"/>
    <lineage>
        <taxon>Eukaryota</taxon>
        <taxon>Fungi</taxon>
        <taxon>Dikarya</taxon>
        <taxon>Ascomycota</taxon>
        <taxon>Pezizomycotina</taxon>
        <taxon>Dothideomycetes</taxon>
        <taxon>Pleosporomycetidae</taxon>
        <taxon>Venturiales</taxon>
        <taxon>Venturiaceae</taxon>
        <taxon>Venturia</taxon>
    </lineage>
</organism>
<feature type="compositionally biased region" description="Low complexity" evidence="1">
    <location>
        <begin position="98"/>
        <end position="135"/>
    </location>
</feature>
<feature type="compositionally biased region" description="Basic and acidic residues" evidence="1">
    <location>
        <begin position="28"/>
        <end position="49"/>
    </location>
</feature>
<gene>
    <name evidence="2" type="ORF">FKW77_004585</name>
</gene>